<dbReference type="InterPro" id="IPR013886">
    <property type="entry name" value="PI31_Prot_C"/>
</dbReference>
<evidence type="ECO:0000256" key="4">
    <source>
        <dbReference type="ARBA" id="ARBA00022481"/>
    </source>
</evidence>
<name>A0AAD4CN32_ASPNN</name>
<feature type="region of interest" description="Disordered" evidence="11">
    <location>
        <begin position="197"/>
        <end position="252"/>
    </location>
</feature>
<dbReference type="Gene3D" id="3.40.1000.30">
    <property type="match status" value="1"/>
</dbReference>
<evidence type="ECO:0000256" key="1">
    <source>
        <dbReference type="ARBA" id="ARBA00004240"/>
    </source>
</evidence>
<reference evidence="14" key="1">
    <citation type="journal article" date="2019" name="Beilstein J. Org. Chem.">
        <title>Nanangenines: drimane sesquiterpenoids as the dominant metabolite cohort of a novel Australian fungus, Aspergillus nanangensis.</title>
        <authorList>
            <person name="Lacey H.J."/>
            <person name="Gilchrist C.L.M."/>
            <person name="Crombie A."/>
            <person name="Kalaitzis J.A."/>
            <person name="Vuong D."/>
            <person name="Rutledge P.J."/>
            <person name="Turner P."/>
            <person name="Pitt J.I."/>
            <person name="Lacey E."/>
            <person name="Chooi Y.H."/>
            <person name="Piggott A.M."/>
        </authorList>
    </citation>
    <scope>NUCLEOTIDE SEQUENCE</scope>
    <source>
        <strain evidence="14">MST-FP2251</strain>
    </source>
</reference>
<organism evidence="14 15">
    <name type="scientific">Aspergillus nanangensis</name>
    <dbReference type="NCBI Taxonomy" id="2582783"/>
    <lineage>
        <taxon>Eukaryota</taxon>
        <taxon>Fungi</taxon>
        <taxon>Dikarya</taxon>
        <taxon>Ascomycota</taxon>
        <taxon>Pezizomycotina</taxon>
        <taxon>Eurotiomycetes</taxon>
        <taxon>Eurotiomycetidae</taxon>
        <taxon>Eurotiales</taxon>
        <taxon>Aspergillaceae</taxon>
        <taxon>Aspergillus</taxon>
        <taxon>Aspergillus subgen. Circumdati</taxon>
    </lineage>
</organism>
<evidence type="ECO:0000256" key="5">
    <source>
        <dbReference type="ARBA" id="ARBA00022490"/>
    </source>
</evidence>
<dbReference type="Pfam" id="PF08577">
    <property type="entry name" value="PI31_Prot_C"/>
    <property type="match status" value="1"/>
</dbReference>
<comment type="similarity">
    <text evidence="3">Belongs to the proteasome inhibitor PI31 family.</text>
</comment>
<keyword evidence="15" id="KW-1185">Reference proteome</keyword>
<dbReference type="GO" id="GO:0005783">
    <property type="term" value="C:endoplasmic reticulum"/>
    <property type="evidence" value="ECO:0007669"/>
    <property type="project" value="UniProtKB-SubCell"/>
</dbReference>
<dbReference type="GO" id="GO:0004866">
    <property type="term" value="F:endopeptidase inhibitor activity"/>
    <property type="evidence" value="ECO:0007669"/>
    <property type="project" value="InterPro"/>
</dbReference>
<evidence type="ECO:0000256" key="2">
    <source>
        <dbReference type="ARBA" id="ARBA00004496"/>
    </source>
</evidence>
<evidence type="ECO:0008006" key="16">
    <source>
        <dbReference type="Google" id="ProtNLM"/>
    </source>
</evidence>
<keyword evidence="6" id="KW-0597">Phosphoprotein</keyword>
<sequence length="383" mass="40405">MVGNIDALSSDNVIALAATALRGDHNLESSLKSPYEAVALIGHACMIAVNFRLVGLGEEHTIGQWSIPTPFPNTSCSPAMGLLESSEGTALPIEWNTNDTYSFRYAHAQSSMQYLLKISRLGNNAVIFALALGDDRTTSFDLPIKDFISESALPLSSTGDVTNSLGDVFISRSRLSDLIGFFKTNVIQKLAPGLYKEGYEDPGRSTRQEQQQQTQRSRHDPLRDNSLPQPARPYPFDDPLAVGPRRPVPAADFPPPGFEDEFEIQRPARGFYPGIGGRNPLNIGDRDLYPAGLGPNDPIRGGLGPALGGRGGGGMHPTFDDPLFGGPPERGYDPQAPPGARYDPVGPGSGAPFGRGPGGRGAGGGFGGFGGFGGPGGFGGDII</sequence>
<gene>
    <name evidence="14" type="ORF">FE257_007088</name>
</gene>
<evidence type="ECO:0000256" key="9">
    <source>
        <dbReference type="ARBA" id="ARBA00022990"/>
    </source>
</evidence>
<feature type="domain" description="PI31 proteasome regulator C-terminal" evidence="12">
    <location>
        <begin position="283"/>
        <end position="347"/>
    </location>
</feature>
<evidence type="ECO:0000313" key="14">
    <source>
        <dbReference type="EMBL" id="KAF9889580.1"/>
    </source>
</evidence>
<keyword evidence="4" id="KW-0488">Methylation</keyword>
<feature type="compositionally biased region" description="Gly residues" evidence="11">
    <location>
        <begin position="303"/>
        <end position="315"/>
    </location>
</feature>
<comment type="caution">
    <text evidence="14">The sequence shown here is derived from an EMBL/GenBank/DDBJ whole genome shotgun (WGS) entry which is preliminary data.</text>
</comment>
<keyword evidence="8" id="KW-0647">Proteasome</keyword>
<feature type="domain" description="PI31 proteasome regulator N-terminal" evidence="13">
    <location>
        <begin position="28"/>
        <end position="197"/>
    </location>
</feature>
<evidence type="ECO:0000259" key="12">
    <source>
        <dbReference type="Pfam" id="PF08577"/>
    </source>
</evidence>
<dbReference type="GO" id="GO:0043161">
    <property type="term" value="P:proteasome-mediated ubiquitin-dependent protein catabolic process"/>
    <property type="evidence" value="ECO:0007669"/>
    <property type="project" value="InterPro"/>
</dbReference>
<dbReference type="AlphaFoldDB" id="A0AAD4CN32"/>
<evidence type="ECO:0000256" key="10">
    <source>
        <dbReference type="ARBA" id="ARBA00024805"/>
    </source>
</evidence>
<dbReference type="GO" id="GO:0000502">
    <property type="term" value="C:proteasome complex"/>
    <property type="evidence" value="ECO:0007669"/>
    <property type="project" value="UniProtKB-KW"/>
</dbReference>
<evidence type="ECO:0000256" key="8">
    <source>
        <dbReference type="ARBA" id="ARBA00022942"/>
    </source>
</evidence>
<evidence type="ECO:0000313" key="15">
    <source>
        <dbReference type="Proteomes" id="UP001194746"/>
    </source>
</evidence>
<keyword evidence="5" id="KW-0963">Cytoplasm</keyword>
<evidence type="ECO:0000256" key="3">
    <source>
        <dbReference type="ARBA" id="ARBA00006405"/>
    </source>
</evidence>
<dbReference type="PANTHER" id="PTHR13266:SF1">
    <property type="entry name" value="PROTEASOME INHIBITOR PI31 SUBUNIT"/>
    <property type="match status" value="1"/>
</dbReference>
<evidence type="ECO:0000256" key="7">
    <source>
        <dbReference type="ARBA" id="ARBA00022824"/>
    </source>
</evidence>
<keyword evidence="7" id="KW-0256">Endoplasmic reticulum</keyword>
<comment type="function">
    <text evidence="10">Plays an important role in control of proteasome function. Inhibits the hydrolysis of protein and peptide substrates by the 20S proteasome. Also inhibits the activation of the proteasome by the proteasome regulatory proteins PA700 and PA28.</text>
</comment>
<feature type="region of interest" description="Disordered" evidence="11">
    <location>
        <begin position="303"/>
        <end position="383"/>
    </location>
</feature>
<evidence type="ECO:0000256" key="6">
    <source>
        <dbReference type="ARBA" id="ARBA00022553"/>
    </source>
</evidence>
<dbReference type="Proteomes" id="UP001194746">
    <property type="component" value="Unassembled WGS sequence"/>
</dbReference>
<feature type="compositionally biased region" description="Gly residues" evidence="11">
    <location>
        <begin position="347"/>
        <end position="383"/>
    </location>
</feature>
<accession>A0AAD4CN32</accession>
<feature type="compositionally biased region" description="Basic and acidic residues" evidence="11">
    <location>
        <begin position="197"/>
        <end position="207"/>
    </location>
</feature>
<dbReference type="InterPro" id="IPR045128">
    <property type="entry name" value="PI31-like"/>
</dbReference>
<dbReference type="EMBL" id="VCAU01000034">
    <property type="protein sequence ID" value="KAF9889580.1"/>
    <property type="molecule type" value="Genomic_DNA"/>
</dbReference>
<dbReference type="Pfam" id="PF11566">
    <property type="entry name" value="PI31_Prot_N"/>
    <property type="match status" value="1"/>
</dbReference>
<dbReference type="InterPro" id="IPR021625">
    <property type="entry name" value="PI31_Prot_N"/>
</dbReference>
<evidence type="ECO:0000259" key="13">
    <source>
        <dbReference type="Pfam" id="PF11566"/>
    </source>
</evidence>
<keyword evidence="9" id="KW-0007">Acetylation</keyword>
<evidence type="ECO:0000256" key="11">
    <source>
        <dbReference type="SAM" id="MobiDB-lite"/>
    </source>
</evidence>
<protein>
    <recommendedName>
        <fullName evidence="16">Proteasome inhibitor PI31 subunit</fullName>
    </recommendedName>
</protein>
<reference evidence="14" key="2">
    <citation type="submission" date="2020-02" db="EMBL/GenBank/DDBJ databases">
        <authorList>
            <person name="Gilchrist C.L.M."/>
            <person name="Chooi Y.-H."/>
        </authorList>
    </citation>
    <scope>NUCLEOTIDE SEQUENCE</scope>
    <source>
        <strain evidence="14">MST-FP2251</strain>
    </source>
</reference>
<comment type="subcellular location">
    <subcellularLocation>
        <location evidence="2">Cytoplasm</location>
    </subcellularLocation>
    <subcellularLocation>
        <location evidence="1">Endoplasmic reticulum</location>
    </subcellularLocation>
</comment>
<dbReference type="PANTHER" id="PTHR13266">
    <property type="entry name" value="PROTEASOME INHIBITOR"/>
    <property type="match status" value="1"/>
</dbReference>
<dbReference type="GO" id="GO:0070628">
    <property type="term" value="F:proteasome binding"/>
    <property type="evidence" value="ECO:0007669"/>
    <property type="project" value="InterPro"/>
</dbReference>
<proteinExistence type="inferred from homology"/>